<organism evidence="2 3">
    <name type="scientific">Streptomyces fumanus</name>
    <dbReference type="NCBI Taxonomy" id="67302"/>
    <lineage>
        <taxon>Bacteria</taxon>
        <taxon>Bacillati</taxon>
        <taxon>Actinomycetota</taxon>
        <taxon>Actinomycetes</taxon>
        <taxon>Kitasatosporales</taxon>
        <taxon>Streptomycetaceae</taxon>
        <taxon>Streptomyces</taxon>
    </lineage>
</organism>
<accession>A0A919A1Z4</accession>
<dbReference type="EMBL" id="BNBI01000001">
    <property type="protein sequence ID" value="GHE83950.1"/>
    <property type="molecule type" value="Genomic_DNA"/>
</dbReference>
<protein>
    <submittedName>
        <fullName evidence="2">Uncharacterized protein</fullName>
    </submittedName>
</protein>
<dbReference type="Proteomes" id="UP000630718">
    <property type="component" value="Unassembled WGS sequence"/>
</dbReference>
<dbReference type="AlphaFoldDB" id="A0A919A1Z4"/>
<evidence type="ECO:0000313" key="3">
    <source>
        <dbReference type="Proteomes" id="UP000630718"/>
    </source>
</evidence>
<feature type="compositionally biased region" description="Basic and acidic residues" evidence="1">
    <location>
        <begin position="59"/>
        <end position="80"/>
    </location>
</feature>
<keyword evidence="3" id="KW-1185">Reference proteome</keyword>
<sequence length="101" mass="10556">MAVWAPRCVRGVRGSGRTADGNAEAPRGGGRPRLQALAAAAKEEQPETHGAPQPSRAVPDARSRISMRDPGDKAGKECRIPLRGGGGEASARQFTNHGCGW</sequence>
<feature type="compositionally biased region" description="Polar residues" evidence="1">
    <location>
        <begin position="92"/>
        <end position="101"/>
    </location>
</feature>
<proteinExistence type="predicted"/>
<evidence type="ECO:0000256" key="1">
    <source>
        <dbReference type="SAM" id="MobiDB-lite"/>
    </source>
</evidence>
<reference evidence="2" key="1">
    <citation type="journal article" date="2014" name="Int. J. Syst. Evol. Microbiol.">
        <title>Complete genome sequence of Corynebacterium casei LMG S-19264T (=DSM 44701T), isolated from a smear-ripened cheese.</title>
        <authorList>
            <consortium name="US DOE Joint Genome Institute (JGI-PGF)"/>
            <person name="Walter F."/>
            <person name="Albersmeier A."/>
            <person name="Kalinowski J."/>
            <person name="Ruckert C."/>
        </authorList>
    </citation>
    <scope>NUCLEOTIDE SEQUENCE</scope>
    <source>
        <strain evidence="2">JCM 4477</strain>
    </source>
</reference>
<evidence type="ECO:0000313" key="2">
    <source>
        <dbReference type="EMBL" id="GHE83950.1"/>
    </source>
</evidence>
<comment type="caution">
    <text evidence="2">The sequence shown here is derived from an EMBL/GenBank/DDBJ whole genome shotgun (WGS) entry which is preliminary data.</text>
</comment>
<name>A0A919A1Z4_9ACTN</name>
<gene>
    <name evidence="2" type="ORF">GCM10018772_03130</name>
</gene>
<feature type="region of interest" description="Disordered" evidence="1">
    <location>
        <begin position="1"/>
        <end position="101"/>
    </location>
</feature>
<reference evidence="2" key="2">
    <citation type="submission" date="2020-09" db="EMBL/GenBank/DDBJ databases">
        <authorList>
            <person name="Sun Q."/>
            <person name="Ohkuma M."/>
        </authorList>
    </citation>
    <scope>NUCLEOTIDE SEQUENCE</scope>
    <source>
        <strain evidence="2">JCM 4477</strain>
    </source>
</reference>